<accession>A0A2X4WA64</accession>
<organism evidence="5 6">
    <name type="scientific">Lederbergia lenta</name>
    <name type="common">Bacillus lentus</name>
    <dbReference type="NCBI Taxonomy" id="1467"/>
    <lineage>
        <taxon>Bacteria</taxon>
        <taxon>Bacillati</taxon>
        <taxon>Bacillota</taxon>
        <taxon>Bacilli</taxon>
        <taxon>Bacillales</taxon>
        <taxon>Bacillaceae</taxon>
        <taxon>Lederbergia</taxon>
    </lineage>
</organism>
<keyword evidence="4" id="KW-0472">Membrane</keyword>
<comment type="similarity">
    <text evidence="2">Belongs to the CPA3 antiporters (TC 2.A.63) subunit G family.</text>
</comment>
<dbReference type="RefSeq" id="WP_066146825.1">
    <property type="nucleotide sequence ID" value="NZ_CBCSGM010000011.1"/>
</dbReference>
<dbReference type="PANTHER" id="PTHR34703">
    <property type="entry name" value="ANTIPORTER SUBUNIT MNHG2-RELATED"/>
    <property type="match status" value="1"/>
</dbReference>
<dbReference type="GO" id="GO:0016020">
    <property type="term" value="C:membrane"/>
    <property type="evidence" value="ECO:0007669"/>
    <property type="project" value="UniProtKB-SubCell"/>
</dbReference>
<keyword evidence="6" id="KW-1185">Reference proteome</keyword>
<evidence type="ECO:0000256" key="1">
    <source>
        <dbReference type="ARBA" id="ARBA00004141"/>
    </source>
</evidence>
<comment type="subcellular location">
    <subcellularLocation>
        <location evidence="1">Membrane</location>
        <topology evidence="1">Multi-pass membrane protein</topology>
    </subcellularLocation>
</comment>
<evidence type="ECO:0000313" key="6">
    <source>
        <dbReference type="Proteomes" id="UP000249134"/>
    </source>
</evidence>
<dbReference type="GO" id="GO:0015385">
    <property type="term" value="F:sodium:proton antiporter activity"/>
    <property type="evidence" value="ECO:0007669"/>
    <property type="project" value="TreeGrafter"/>
</dbReference>
<dbReference type="Pfam" id="PF03334">
    <property type="entry name" value="PhaG_MnhG_YufB"/>
    <property type="match status" value="1"/>
</dbReference>
<dbReference type="NCBIfam" id="NF009314">
    <property type="entry name" value="PRK12674.1-2"/>
    <property type="match status" value="1"/>
</dbReference>
<reference evidence="5 6" key="1">
    <citation type="submission" date="2018-06" db="EMBL/GenBank/DDBJ databases">
        <authorList>
            <consortium name="Pathogen Informatics"/>
            <person name="Doyle S."/>
        </authorList>
    </citation>
    <scope>NUCLEOTIDE SEQUENCE [LARGE SCALE GENOMIC DNA]</scope>
    <source>
        <strain evidence="5 6">NCTC4824</strain>
    </source>
</reference>
<evidence type="ECO:0000256" key="2">
    <source>
        <dbReference type="ARBA" id="ARBA00008404"/>
    </source>
</evidence>
<evidence type="ECO:0000256" key="4">
    <source>
        <dbReference type="SAM" id="Phobius"/>
    </source>
</evidence>
<dbReference type="EMBL" id="LS483476">
    <property type="protein sequence ID" value="SQI61567.1"/>
    <property type="molecule type" value="Genomic_DNA"/>
</dbReference>
<dbReference type="AlphaFoldDB" id="A0A2X4WA64"/>
<dbReference type="Proteomes" id="UP000249134">
    <property type="component" value="Chromosome 1"/>
</dbReference>
<keyword evidence="3" id="KW-0050">Antiport</keyword>
<name>A0A2X4WA64_LEDLE</name>
<feature type="transmembrane region" description="Helical" evidence="4">
    <location>
        <begin position="40"/>
        <end position="60"/>
    </location>
</feature>
<feature type="transmembrane region" description="Helical" evidence="4">
    <location>
        <begin position="6"/>
        <end position="28"/>
    </location>
</feature>
<evidence type="ECO:0000313" key="5">
    <source>
        <dbReference type="EMBL" id="SQI61567.1"/>
    </source>
</evidence>
<keyword evidence="4" id="KW-1133">Transmembrane helix</keyword>
<keyword evidence="3" id="KW-0813">Transport</keyword>
<dbReference type="KEGG" id="blen:NCTC4824_03278"/>
<dbReference type="PANTHER" id="PTHR34703:SF1">
    <property type="entry name" value="ANTIPORTER SUBUNIT MNHG2-RELATED"/>
    <property type="match status" value="1"/>
</dbReference>
<proteinExistence type="inferred from homology"/>
<keyword evidence="4" id="KW-0812">Transmembrane</keyword>
<dbReference type="NCBIfam" id="TIGR01300">
    <property type="entry name" value="CPA3_mnhG_phaG"/>
    <property type="match status" value="1"/>
</dbReference>
<feature type="transmembrane region" description="Helical" evidence="4">
    <location>
        <begin position="66"/>
        <end position="88"/>
    </location>
</feature>
<dbReference type="InterPro" id="IPR005133">
    <property type="entry name" value="PhaG_MnhG_YufB"/>
</dbReference>
<dbReference type="STRING" id="1348624.GCA_001591545_04098"/>
<sequence length="112" mass="12115">MSAVAEWTIVICILIGTFLSIVAAFGVLKLPDVYTRNHAASKSTTLGVLLTLLGTLIYFYATDGEFNARIVLGIVFIFITAPVAGHLISRAAYHTGVELSERSVQDDLSQKK</sequence>
<evidence type="ECO:0000256" key="3">
    <source>
        <dbReference type="ARBA" id="ARBA00022449"/>
    </source>
</evidence>
<protein>
    <submittedName>
        <fullName evidence="5">Putative monovalent cation/H+ antiporter subunit G</fullName>
    </submittedName>
</protein>
<gene>
    <name evidence="5" type="primary">mrpG_2</name>
    <name evidence="5" type="ORF">NCTC4824_03278</name>
</gene>